<dbReference type="KEGG" id="ter:Tery_3741"/>
<protein>
    <recommendedName>
        <fullName evidence="1">Sulfatase-modifying factor enzyme-like domain-containing protein</fullName>
    </recommendedName>
</protein>
<dbReference type="Pfam" id="PF03781">
    <property type="entry name" value="FGE-sulfatase"/>
    <property type="match status" value="1"/>
</dbReference>
<feature type="domain" description="Sulfatase-modifying factor enzyme-like" evidence="1">
    <location>
        <begin position="3"/>
        <end position="58"/>
    </location>
</feature>
<dbReference type="EMBL" id="CP000393">
    <property type="protein sequence ID" value="ABG52794.1"/>
    <property type="molecule type" value="Genomic_DNA"/>
</dbReference>
<evidence type="ECO:0000313" key="2">
    <source>
        <dbReference type="EMBL" id="ABG52794.1"/>
    </source>
</evidence>
<evidence type="ECO:0000259" key="1">
    <source>
        <dbReference type="Pfam" id="PF03781"/>
    </source>
</evidence>
<dbReference type="SUPFAM" id="SSF56436">
    <property type="entry name" value="C-type lectin-like"/>
    <property type="match status" value="1"/>
</dbReference>
<reference evidence="2" key="1">
    <citation type="submission" date="2006-06" db="EMBL/GenBank/DDBJ databases">
        <title>Complete sequence of Trichodesmium erythraeum IMS101.</title>
        <authorList>
            <consortium name="US DOE Joint Genome Institute"/>
            <person name="Copeland A."/>
            <person name="Lucas S."/>
            <person name="Lapidus A."/>
            <person name="Barry K."/>
            <person name="Detter J.C."/>
            <person name="Glavina del Rio T."/>
            <person name="Hammon N."/>
            <person name="Israni S."/>
            <person name="Dalin E."/>
            <person name="Tice H."/>
            <person name="Pitluck S."/>
            <person name="Kiss H."/>
            <person name="Munk A.C."/>
            <person name="Brettin T."/>
            <person name="Bruce D."/>
            <person name="Han C."/>
            <person name="Tapia R."/>
            <person name="Gilna P."/>
            <person name="Schmutz J."/>
            <person name="Larimer F."/>
            <person name="Land M."/>
            <person name="Hauser L."/>
            <person name="Kyrpides N."/>
            <person name="Kim E."/>
            <person name="Richardson P."/>
        </authorList>
    </citation>
    <scope>NUCLEOTIDE SEQUENCE [LARGE SCALE GENOMIC DNA]</scope>
    <source>
        <strain evidence="2">IMS101</strain>
    </source>
</reference>
<dbReference type="InterPro" id="IPR005532">
    <property type="entry name" value="SUMF_dom"/>
</dbReference>
<dbReference type="AlphaFoldDB" id="Q10Y80"/>
<dbReference type="HOGENOM" id="CLU_2959528_0_0_3"/>
<name>Q10Y80_TRIEI</name>
<gene>
    <name evidence="2" type="ordered locus">Tery_3741</name>
</gene>
<organism evidence="2">
    <name type="scientific">Trichodesmium erythraeum (strain IMS101)</name>
    <dbReference type="NCBI Taxonomy" id="203124"/>
    <lineage>
        <taxon>Bacteria</taxon>
        <taxon>Bacillati</taxon>
        <taxon>Cyanobacteriota</taxon>
        <taxon>Cyanophyceae</taxon>
        <taxon>Oscillatoriophycideae</taxon>
        <taxon>Oscillatoriales</taxon>
        <taxon>Microcoleaceae</taxon>
        <taxon>Trichodesmium</taxon>
    </lineage>
</organism>
<dbReference type="eggNOG" id="COG1262">
    <property type="taxonomic scope" value="Bacteria"/>
</dbReference>
<accession>Q10Y80</accession>
<dbReference type="STRING" id="203124.Tery_3741"/>
<dbReference type="Gene3D" id="3.90.1580.10">
    <property type="entry name" value="paralog of FGE (formylglycine-generating enzyme)"/>
    <property type="match status" value="1"/>
</dbReference>
<sequence>MSKYPVTQEQYQIIMGKNISYFKRENRPIEKVSWNDATEFYQKLSKKMGEKYSLPSESQ</sequence>
<proteinExistence type="predicted"/>
<dbReference type="InterPro" id="IPR042095">
    <property type="entry name" value="SUMF_sf"/>
</dbReference>
<dbReference type="InterPro" id="IPR016187">
    <property type="entry name" value="CTDL_fold"/>
</dbReference>